<accession>A0A6P7F6P3</accession>
<dbReference type="RefSeq" id="XP_028131161.1">
    <property type="nucleotide sequence ID" value="XM_028275360.1"/>
</dbReference>
<evidence type="ECO:0000256" key="1">
    <source>
        <dbReference type="ARBA" id="ARBA00004123"/>
    </source>
</evidence>
<dbReference type="InterPro" id="IPR001494">
    <property type="entry name" value="Importin-beta_N"/>
</dbReference>
<evidence type="ECO:0000256" key="2">
    <source>
        <dbReference type="ARBA" id="ARBA00004496"/>
    </source>
</evidence>
<evidence type="ECO:0000259" key="9">
    <source>
        <dbReference type="PROSITE" id="PS50166"/>
    </source>
</evidence>
<reference evidence="10" key="1">
    <citation type="submission" date="2025-08" db="UniProtKB">
        <authorList>
            <consortium name="RefSeq"/>
        </authorList>
    </citation>
    <scope>IDENTIFICATION</scope>
    <source>
        <tissue evidence="10">Whole insect</tissue>
    </source>
</reference>
<dbReference type="SUPFAM" id="SSF48371">
    <property type="entry name" value="ARM repeat"/>
    <property type="match status" value="2"/>
</dbReference>
<comment type="similarity">
    <text evidence="3">Belongs to the exportin family.</text>
</comment>
<keyword evidence="4" id="KW-0813">Transport</keyword>
<proteinExistence type="inferred from homology"/>
<dbReference type="PANTHER" id="PTHR12596:SF1">
    <property type="entry name" value="EXPORTIN-4"/>
    <property type="match status" value="1"/>
</dbReference>
<dbReference type="PROSITE" id="PS50166">
    <property type="entry name" value="IMPORTIN_B_NT"/>
    <property type="match status" value="1"/>
</dbReference>
<dbReference type="GO" id="GO:0005049">
    <property type="term" value="F:nuclear export signal receptor activity"/>
    <property type="evidence" value="ECO:0007669"/>
    <property type="project" value="InterPro"/>
</dbReference>
<dbReference type="KEGG" id="dvv:114326902"/>
<comment type="subcellular location">
    <subcellularLocation>
        <location evidence="2">Cytoplasm</location>
    </subcellularLocation>
    <subcellularLocation>
        <location evidence="1">Nucleus</location>
    </subcellularLocation>
</comment>
<dbReference type="InterPro" id="IPR016024">
    <property type="entry name" value="ARM-type_fold"/>
</dbReference>
<dbReference type="InParanoid" id="A0A6P7F6P3"/>
<evidence type="ECO:0000256" key="3">
    <source>
        <dbReference type="ARBA" id="ARBA00009466"/>
    </source>
</evidence>
<evidence type="ECO:0000256" key="4">
    <source>
        <dbReference type="ARBA" id="ARBA00022448"/>
    </source>
</evidence>
<protein>
    <recommendedName>
        <fullName evidence="8">Exportin-4</fullName>
    </recommendedName>
</protein>
<evidence type="ECO:0000313" key="10">
    <source>
        <dbReference type="RefSeq" id="XP_028131161.1"/>
    </source>
</evidence>
<name>A0A6P7F6P3_DIAVI</name>
<dbReference type="OrthoDB" id="5548448at2759"/>
<evidence type="ECO:0000256" key="8">
    <source>
        <dbReference type="ARBA" id="ARBA00040444"/>
    </source>
</evidence>
<evidence type="ECO:0000256" key="7">
    <source>
        <dbReference type="ARBA" id="ARBA00023242"/>
    </source>
</evidence>
<dbReference type="AlphaFoldDB" id="A0A6P7F6P3"/>
<dbReference type="PANTHER" id="PTHR12596">
    <property type="entry name" value="EXPORTIN 4,7-RELATED"/>
    <property type="match status" value="1"/>
</dbReference>
<organism evidence="10">
    <name type="scientific">Diabrotica virgifera virgifera</name>
    <name type="common">western corn rootworm</name>
    <dbReference type="NCBI Taxonomy" id="50390"/>
    <lineage>
        <taxon>Eukaryota</taxon>
        <taxon>Metazoa</taxon>
        <taxon>Ecdysozoa</taxon>
        <taxon>Arthropoda</taxon>
        <taxon>Hexapoda</taxon>
        <taxon>Insecta</taxon>
        <taxon>Pterygota</taxon>
        <taxon>Neoptera</taxon>
        <taxon>Endopterygota</taxon>
        <taxon>Coleoptera</taxon>
        <taxon>Polyphaga</taxon>
        <taxon>Cucujiformia</taxon>
        <taxon>Chrysomeloidea</taxon>
        <taxon>Chrysomelidae</taxon>
        <taxon>Galerucinae</taxon>
        <taxon>Diabroticina</taxon>
        <taxon>Diabroticites</taxon>
        <taxon>Diabrotica</taxon>
    </lineage>
</organism>
<evidence type="ECO:0000256" key="6">
    <source>
        <dbReference type="ARBA" id="ARBA00022927"/>
    </source>
</evidence>
<dbReference type="GO" id="GO:0006611">
    <property type="term" value="P:protein export from nucleus"/>
    <property type="evidence" value="ECO:0007669"/>
    <property type="project" value="TreeGrafter"/>
</dbReference>
<keyword evidence="6" id="KW-0653">Protein transport</keyword>
<dbReference type="GO" id="GO:0005643">
    <property type="term" value="C:nuclear pore"/>
    <property type="evidence" value="ECO:0007669"/>
    <property type="project" value="TreeGrafter"/>
</dbReference>
<dbReference type="GO" id="GO:0005737">
    <property type="term" value="C:cytoplasm"/>
    <property type="evidence" value="ECO:0007669"/>
    <property type="project" value="UniProtKB-SubCell"/>
</dbReference>
<dbReference type="InterPro" id="IPR011989">
    <property type="entry name" value="ARM-like"/>
</dbReference>
<keyword evidence="7" id="KW-0539">Nucleus</keyword>
<gene>
    <name evidence="10" type="primary">LOC114326902</name>
</gene>
<dbReference type="Gene3D" id="1.25.10.10">
    <property type="entry name" value="Leucine-rich Repeat Variant"/>
    <property type="match status" value="2"/>
</dbReference>
<sequence length="1127" mass="128607">MNDNIISELEKAAEIIMAPPNVISNEQRRLAESIFLDFRKSKSPYGLCRDILEKSQNPYVLFEAAEVLKVAIIREWSFLFENDKTSLRQYLFEYITTRNLPPFVRDRLLQVIAIMVKRASIDDGGRERANILKQVESLIVNAEPAKKILGCNIISNLMQEYASTVKSTDVGLTWEVHFKAKKQFEATDLKRIFQFCIYLLSEVVKNDPPYSDTLLELSRHLLKITEGVLTWAYVSSILPKKIVGIYESIYEALKLNDSWSEIVLNPDFLPLMFQIYWKVRDIDQLAHHSLICLVQLASLSGGILPNDEIRLKYLHSYLVSFFNLISNVTIKNKEALGLSNIVKKLITFFLPCIFQLPDGMKDTLLDEFTRITCHLCDGAVMEEIENEEDRYFTDAFDNMLEAWTGLIQDLSHSHYDDKFQDCAKQVFNKYVQCHLAPPDGCRRSNVDVDDDNEDNDRVRYKDQLQVIGMFGRVVPGHSLQLLYKLLEDRITKFSYHILSMQKGAMNLNQHAGLTDLFEDIHWVTLISGHVICMDSDGETPMIPSAIMKYSIDQHRGQQSTLQASMAAIEALETKFSQPENLEQCDHVIRILFDVMNLCALEDYAASAKLKHLMSPEVGSTAMWFLKRWCLSYLLPVENYYEELSPTLIGCLGKDTQGARLVVSYVLSKIQSNLFHFQSEPILLRDTVELFCDIVCVKQKSSHIVRTESMRNLIKLFGSLEPGSLPPNIIRGLCKGFVLAGVALDTRNDSIHNAMNEYYDLILTPLQQRFKAVWGQENFTRIYQEERIQKIVIDLLEAFIGIAKGSLMPSSTTLFHFLAPILSELPALITVYHNYQVIVQLVLELFGQCAKYMLCYLTPFDSKRLYESSLATVQAYAKCNQGRFTTETFAEESSFQDLALILDLLTFILSKDCVDLCTETDNEEISVVASDVSLFGLNFIMPLMTRDLLNYPSLCAQYYRLLVLINDIYPEKICNLPPELLNTLLRSIELGLTNFGSDIVQASLDFIQAMATYICTKKLVQQPYAQAIRPFLKLVIDLTLSHQINNDTVCSASTCIYALMCCFQDDYKMLVQSLIQMQSDPTTADRLTAAFNNLVLNVDMSGNRLPKLKFRDNFDKFLANVHGFLLVK</sequence>
<evidence type="ECO:0000256" key="5">
    <source>
        <dbReference type="ARBA" id="ARBA00022490"/>
    </source>
</evidence>
<dbReference type="InterPro" id="IPR044189">
    <property type="entry name" value="XPO4/7-like"/>
</dbReference>
<dbReference type="FunFam" id="1.25.10.10:FF:000130">
    <property type="entry name" value="Exportin 4"/>
    <property type="match status" value="1"/>
</dbReference>
<keyword evidence="5" id="KW-0963">Cytoplasm</keyword>
<dbReference type="GO" id="GO:0031267">
    <property type="term" value="F:small GTPase binding"/>
    <property type="evidence" value="ECO:0007669"/>
    <property type="project" value="InterPro"/>
</dbReference>
<feature type="domain" description="Importin N-terminal" evidence="9">
    <location>
        <begin position="31"/>
        <end position="97"/>
    </location>
</feature>